<evidence type="ECO:0000313" key="5">
    <source>
        <dbReference type="EMBL" id="KJY98653.1"/>
    </source>
</evidence>
<dbReference type="PRINTS" id="PR00038">
    <property type="entry name" value="HTHLUXR"/>
</dbReference>
<evidence type="ECO:0000259" key="3">
    <source>
        <dbReference type="PROSITE" id="PS50043"/>
    </source>
</evidence>
<dbReference type="SMART" id="SM00421">
    <property type="entry name" value="HTH_LUXR"/>
    <property type="match status" value="1"/>
</dbReference>
<dbReference type="Gene3D" id="3.40.50.2300">
    <property type="match status" value="1"/>
</dbReference>
<dbReference type="GeneID" id="58229428"/>
<keyword evidence="1" id="KW-0238">DNA-binding</keyword>
<gene>
    <name evidence="5" type="ORF">TW72_13080</name>
</gene>
<accession>A0A0F4PUD7</accession>
<dbReference type="PANTHER" id="PTHR43214">
    <property type="entry name" value="TWO-COMPONENT RESPONSE REGULATOR"/>
    <property type="match status" value="1"/>
</dbReference>
<evidence type="ECO:0000313" key="6">
    <source>
        <dbReference type="Proteomes" id="UP000033664"/>
    </source>
</evidence>
<dbReference type="Pfam" id="PF00196">
    <property type="entry name" value="GerE"/>
    <property type="match status" value="1"/>
</dbReference>
<dbReference type="OrthoDB" id="9796655at2"/>
<dbReference type="InterPro" id="IPR001789">
    <property type="entry name" value="Sig_transdc_resp-reg_receiver"/>
</dbReference>
<dbReference type="AlphaFoldDB" id="A0A0F4PUD7"/>
<dbReference type="eggNOG" id="COG2197">
    <property type="taxonomic scope" value="Bacteria"/>
</dbReference>
<dbReference type="EMBL" id="JXXZ01000010">
    <property type="protein sequence ID" value="KJY98653.1"/>
    <property type="molecule type" value="Genomic_DNA"/>
</dbReference>
<dbReference type="RefSeq" id="WP_045980351.1">
    <property type="nucleotide sequence ID" value="NZ_JXXY01000018.1"/>
</dbReference>
<dbReference type="CDD" id="cd06170">
    <property type="entry name" value="LuxR_C_like"/>
    <property type="match status" value="1"/>
</dbReference>
<evidence type="ECO:0000259" key="4">
    <source>
        <dbReference type="PROSITE" id="PS50110"/>
    </source>
</evidence>
<dbReference type="PROSITE" id="PS50043">
    <property type="entry name" value="HTH_LUXR_2"/>
    <property type="match status" value="1"/>
</dbReference>
<dbReference type="InterPro" id="IPR016032">
    <property type="entry name" value="Sig_transdc_resp-reg_C-effctor"/>
</dbReference>
<dbReference type="PATRIC" id="fig|151081.8.peg.3281"/>
<dbReference type="SUPFAM" id="SSF46894">
    <property type="entry name" value="C-terminal effector domain of the bipartite response regulators"/>
    <property type="match status" value="1"/>
</dbReference>
<organism evidence="5 6">
    <name type="scientific">Pseudoalteromonas ruthenica</name>
    <dbReference type="NCBI Taxonomy" id="151081"/>
    <lineage>
        <taxon>Bacteria</taxon>
        <taxon>Pseudomonadati</taxon>
        <taxon>Pseudomonadota</taxon>
        <taxon>Gammaproteobacteria</taxon>
        <taxon>Alteromonadales</taxon>
        <taxon>Pseudoalteromonadaceae</taxon>
        <taxon>Pseudoalteromonas</taxon>
    </lineage>
</organism>
<feature type="domain" description="HTH luxR-type" evidence="3">
    <location>
        <begin position="131"/>
        <end position="196"/>
    </location>
</feature>
<keyword evidence="2" id="KW-0597">Phosphoprotein</keyword>
<dbReference type="PROSITE" id="PS50110">
    <property type="entry name" value="RESPONSE_REGULATORY"/>
    <property type="match status" value="1"/>
</dbReference>
<dbReference type="InterPro" id="IPR011006">
    <property type="entry name" value="CheY-like_superfamily"/>
</dbReference>
<dbReference type="GO" id="GO:0006355">
    <property type="term" value="P:regulation of DNA-templated transcription"/>
    <property type="evidence" value="ECO:0007669"/>
    <property type="project" value="InterPro"/>
</dbReference>
<dbReference type="InterPro" id="IPR000792">
    <property type="entry name" value="Tscrpt_reg_LuxR_C"/>
</dbReference>
<reference evidence="5 6" key="1">
    <citation type="journal article" date="2015" name="BMC Genomics">
        <title>Genome mining reveals unlocked bioactive potential of marine Gram-negative bacteria.</title>
        <authorList>
            <person name="Machado H."/>
            <person name="Sonnenschein E.C."/>
            <person name="Melchiorsen J."/>
            <person name="Gram L."/>
        </authorList>
    </citation>
    <scope>NUCLEOTIDE SEQUENCE [LARGE SCALE GENOMIC DNA]</scope>
    <source>
        <strain evidence="5 6">S3137</strain>
    </source>
</reference>
<dbReference type="GO" id="GO:0003677">
    <property type="term" value="F:DNA binding"/>
    <property type="evidence" value="ECO:0007669"/>
    <property type="project" value="UniProtKB-KW"/>
</dbReference>
<dbReference type="InterPro" id="IPR039420">
    <property type="entry name" value="WalR-like"/>
</dbReference>
<sequence length="198" mass="21631">MIRVVVIEDQALVRNAIVALLNLDPFIEVVGEASDGQSALTLLTEVRADLLLSDIEMPNMSGLELAEQVTHEGLQIVIMTTFSKSGYIRRALDAGVRGFILKEASSDYLIDALKKVHQGQKVIDPELALLALEDNNPLSRKESAALKLTEEGLKTSDIAAQLYLSEGTVRNYLSEAISKLNASNRSDAARIARQKGWL</sequence>
<proteinExistence type="predicted"/>
<evidence type="ECO:0000256" key="2">
    <source>
        <dbReference type="PROSITE-ProRule" id="PRU00169"/>
    </source>
</evidence>
<dbReference type="SMART" id="SM00448">
    <property type="entry name" value="REC"/>
    <property type="match status" value="1"/>
</dbReference>
<feature type="modified residue" description="4-aspartylphosphate" evidence="2">
    <location>
        <position position="54"/>
    </location>
</feature>
<protein>
    <submittedName>
        <fullName evidence="5">Transcriptional regulator</fullName>
    </submittedName>
</protein>
<feature type="domain" description="Response regulatory" evidence="4">
    <location>
        <begin position="3"/>
        <end position="117"/>
    </location>
</feature>
<keyword evidence="6" id="KW-1185">Reference proteome</keyword>
<evidence type="ECO:0000256" key="1">
    <source>
        <dbReference type="ARBA" id="ARBA00023125"/>
    </source>
</evidence>
<name>A0A0F4PUD7_9GAMM</name>
<dbReference type="SUPFAM" id="SSF52172">
    <property type="entry name" value="CheY-like"/>
    <property type="match status" value="1"/>
</dbReference>
<dbReference type="PANTHER" id="PTHR43214:SF42">
    <property type="entry name" value="TRANSCRIPTIONAL REGULATORY PROTEIN DESR"/>
    <property type="match status" value="1"/>
</dbReference>
<dbReference type="Proteomes" id="UP000033664">
    <property type="component" value="Unassembled WGS sequence"/>
</dbReference>
<dbReference type="Pfam" id="PF00072">
    <property type="entry name" value="Response_reg"/>
    <property type="match status" value="1"/>
</dbReference>
<dbReference type="GO" id="GO:0000160">
    <property type="term" value="P:phosphorelay signal transduction system"/>
    <property type="evidence" value="ECO:0007669"/>
    <property type="project" value="InterPro"/>
</dbReference>
<comment type="caution">
    <text evidence="5">The sequence shown here is derived from an EMBL/GenBank/DDBJ whole genome shotgun (WGS) entry which is preliminary data.</text>
</comment>